<reference evidence="1 2" key="1">
    <citation type="journal article" date="2022" name="New Phytol.">
        <title>Ecological generalism drives hyperdiversity of secondary metabolite gene clusters in xylarialean endophytes.</title>
        <authorList>
            <person name="Franco M.E.E."/>
            <person name="Wisecaver J.H."/>
            <person name="Arnold A.E."/>
            <person name="Ju Y.M."/>
            <person name="Slot J.C."/>
            <person name="Ahrendt S."/>
            <person name="Moore L.P."/>
            <person name="Eastman K.E."/>
            <person name="Scott K."/>
            <person name="Konkel Z."/>
            <person name="Mondo S.J."/>
            <person name="Kuo A."/>
            <person name="Hayes R.D."/>
            <person name="Haridas S."/>
            <person name="Andreopoulos B."/>
            <person name="Riley R."/>
            <person name="LaButti K."/>
            <person name="Pangilinan J."/>
            <person name="Lipzen A."/>
            <person name="Amirebrahimi M."/>
            <person name="Yan J."/>
            <person name="Adam C."/>
            <person name="Keymanesh K."/>
            <person name="Ng V."/>
            <person name="Louie K."/>
            <person name="Northen T."/>
            <person name="Drula E."/>
            <person name="Henrissat B."/>
            <person name="Hsieh H.M."/>
            <person name="Youens-Clark K."/>
            <person name="Lutzoni F."/>
            <person name="Miadlikowska J."/>
            <person name="Eastwood D.C."/>
            <person name="Hamelin R.C."/>
            <person name="Grigoriev I.V."/>
            <person name="U'Ren J.M."/>
        </authorList>
    </citation>
    <scope>NUCLEOTIDE SEQUENCE [LARGE SCALE GENOMIC DNA]</scope>
    <source>
        <strain evidence="1 2">CBS 119005</strain>
    </source>
</reference>
<gene>
    <name evidence="1" type="ORF">F4820DRAFT_398003</name>
</gene>
<name>A0ACB9YTV6_9PEZI</name>
<dbReference type="EMBL" id="MU393517">
    <property type="protein sequence ID" value="KAI4862866.1"/>
    <property type="molecule type" value="Genomic_DNA"/>
</dbReference>
<proteinExistence type="predicted"/>
<evidence type="ECO:0000313" key="2">
    <source>
        <dbReference type="Proteomes" id="UP001497700"/>
    </source>
</evidence>
<keyword evidence="2" id="KW-1185">Reference proteome</keyword>
<comment type="caution">
    <text evidence="1">The sequence shown here is derived from an EMBL/GenBank/DDBJ whole genome shotgun (WGS) entry which is preliminary data.</text>
</comment>
<organism evidence="1 2">
    <name type="scientific">Hypoxylon rubiginosum</name>
    <dbReference type="NCBI Taxonomy" id="110542"/>
    <lineage>
        <taxon>Eukaryota</taxon>
        <taxon>Fungi</taxon>
        <taxon>Dikarya</taxon>
        <taxon>Ascomycota</taxon>
        <taxon>Pezizomycotina</taxon>
        <taxon>Sordariomycetes</taxon>
        <taxon>Xylariomycetidae</taxon>
        <taxon>Xylariales</taxon>
        <taxon>Hypoxylaceae</taxon>
        <taxon>Hypoxylon</taxon>
    </lineage>
</organism>
<accession>A0ACB9YTV6</accession>
<protein>
    <submittedName>
        <fullName evidence="1">Uncharacterized protein</fullName>
    </submittedName>
</protein>
<dbReference type="Proteomes" id="UP001497700">
    <property type="component" value="Unassembled WGS sequence"/>
</dbReference>
<evidence type="ECO:0000313" key="1">
    <source>
        <dbReference type="EMBL" id="KAI4862866.1"/>
    </source>
</evidence>
<sequence length="493" mass="55887">MGSCYAVSLQGMPTYVCTMGKQINNVESAVVAGQSERRKELQQFAPGPLRRNIWSSAAKREKSTYLSRTYRKNSKLRLVSLTSSSTFTQTRKTSLVDWVWYRSWLAEQVANLPQDLRQLVNVDHGLNADDLLRPAFSAIEKCAGKEPFDDNLSIDDIVEHLVESGVILPGRPESHEHSTRQRQLVFAILGWQTLLYQPAFNTCAPSQLAICEPGDQPDSKLVFDTYRVPIDLADRPLWVLLKGFGNLLPARPPEITQLASESTRSAALWSAIYPHGFNAYMLQNLLRVRFRWVDSLALHFDYDKTIRTLSLFAFPSACVKALQERGAILGTFASSGIDRVDPRADVGAIESMLREVVISYRLLFGQQAKTRRLFRRVWAVAEGLPLRHADALLSELCACKHVDWGIYDRVMPEDRQVYFAARDFPVLYERVQLVAKELEAVKPMSVADLLHDRRDKLQWWTFWLVAIFGGVSILLSMIQVVKKVMCVCGPPQR</sequence>